<protein>
    <submittedName>
        <fullName evidence="2">Uncharacterized protein</fullName>
    </submittedName>
</protein>
<feature type="chain" id="PRO_5043831233" evidence="1">
    <location>
        <begin position="17"/>
        <end position="218"/>
    </location>
</feature>
<dbReference type="AlphaFoldDB" id="A0AAV4CQ70"/>
<proteinExistence type="predicted"/>
<dbReference type="Proteomes" id="UP000735302">
    <property type="component" value="Unassembled WGS sequence"/>
</dbReference>
<accession>A0AAV4CQ70</accession>
<reference evidence="2 3" key="1">
    <citation type="journal article" date="2021" name="Elife">
        <title>Chloroplast acquisition without the gene transfer in kleptoplastic sea slugs, Plakobranchus ocellatus.</title>
        <authorList>
            <person name="Maeda T."/>
            <person name="Takahashi S."/>
            <person name="Yoshida T."/>
            <person name="Shimamura S."/>
            <person name="Takaki Y."/>
            <person name="Nagai Y."/>
            <person name="Toyoda A."/>
            <person name="Suzuki Y."/>
            <person name="Arimoto A."/>
            <person name="Ishii H."/>
            <person name="Satoh N."/>
            <person name="Nishiyama T."/>
            <person name="Hasebe M."/>
            <person name="Maruyama T."/>
            <person name="Minagawa J."/>
            <person name="Obokata J."/>
            <person name="Shigenobu S."/>
        </authorList>
    </citation>
    <scope>NUCLEOTIDE SEQUENCE [LARGE SCALE GENOMIC DNA]</scope>
</reference>
<evidence type="ECO:0000313" key="2">
    <source>
        <dbReference type="EMBL" id="GFO34012.1"/>
    </source>
</evidence>
<dbReference type="EMBL" id="BLXT01006860">
    <property type="protein sequence ID" value="GFO34012.1"/>
    <property type="molecule type" value="Genomic_DNA"/>
</dbReference>
<name>A0AAV4CQ70_9GAST</name>
<gene>
    <name evidence="2" type="ORF">PoB_006051700</name>
</gene>
<comment type="caution">
    <text evidence="2">The sequence shown here is derived from an EMBL/GenBank/DDBJ whole genome shotgun (WGS) entry which is preliminary data.</text>
</comment>
<keyword evidence="3" id="KW-1185">Reference proteome</keyword>
<feature type="signal peptide" evidence="1">
    <location>
        <begin position="1"/>
        <end position="16"/>
    </location>
</feature>
<organism evidence="2 3">
    <name type="scientific">Plakobranchus ocellatus</name>
    <dbReference type="NCBI Taxonomy" id="259542"/>
    <lineage>
        <taxon>Eukaryota</taxon>
        <taxon>Metazoa</taxon>
        <taxon>Spiralia</taxon>
        <taxon>Lophotrochozoa</taxon>
        <taxon>Mollusca</taxon>
        <taxon>Gastropoda</taxon>
        <taxon>Heterobranchia</taxon>
        <taxon>Euthyneura</taxon>
        <taxon>Panpulmonata</taxon>
        <taxon>Sacoglossa</taxon>
        <taxon>Placobranchoidea</taxon>
        <taxon>Plakobranchidae</taxon>
        <taxon>Plakobranchus</taxon>
    </lineage>
</organism>
<keyword evidence="1" id="KW-0732">Signal</keyword>
<evidence type="ECO:0000313" key="3">
    <source>
        <dbReference type="Proteomes" id="UP000735302"/>
    </source>
</evidence>
<sequence length="218" mass="24390">MMRWVWFLCLASPQQGELRLSDSSSATQFCEIKNDPSLQTYSNEADQFPFPCRYLASHVRTDLISMYGNTIGVCEARVYAFNSKSKGKFYVSGFDVGITFITYNPPNATRFSYRRFVTTANHVNTASRNGHIGQAVPFIHDGTQNITFQTSDGIGLTSSYQNTNNRFVFKALGCGITVSLVPYDSVLRLIQPQIPGLTVAIEEPHSELTFSEHLSLLF</sequence>
<evidence type="ECO:0000256" key="1">
    <source>
        <dbReference type="SAM" id="SignalP"/>
    </source>
</evidence>